<sequence length="392" mass="42888">MLFAGLVAAVSMRAGGIGDYYSLENIATPKGLDPQVGGLDFLPDGRLVACFHRGEVYTYDSGKVEWKLFADGLQEPLGIVAINDREVVVMQRSELTRITDTDGNGEADQYKTVCDDFGMTGNYHEFAFGPARDARGNLYVGLNLASSGASIRPELRGEFRHYGLSREGFKANSYGRASGRMYTATPYRGWVLKITPEGEMTPFAPGFRSPNGVGFDLDGQLFVTDNQGDWLGTSKLFHVQRGKFYGHPASLAWTNEWKKGRNPLKVASAEFDGKRTRGTVLFPHGLMANSPTQPIPDSSGGKFGPFAGQLFVGEMNQPRIMRVMLDKVAGEWQGACVPFYDAAGLGTGNHRFVFGADGNLWVGQTHLSWVGGQGVQRIKWNGKTPMEVESMK</sequence>
<dbReference type="AlphaFoldDB" id="A0A382FRG5"/>
<accession>A0A382FRG5</accession>
<proteinExistence type="predicted"/>
<evidence type="ECO:0000313" key="2">
    <source>
        <dbReference type="EMBL" id="SVB65678.1"/>
    </source>
</evidence>
<dbReference type="PANTHER" id="PTHR33546:SF1">
    <property type="entry name" value="LARGE, MULTIFUNCTIONAL SECRETED PROTEIN"/>
    <property type="match status" value="1"/>
</dbReference>
<dbReference type="Gene3D" id="2.120.10.30">
    <property type="entry name" value="TolB, C-terminal domain"/>
    <property type="match status" value="1"/>
</dbReference>
<protein>
    <recommendedName>
        <fullName evidence="1">DUF7133 domain-containing protein</fullName>
    </recommendedName>
</protein>
<gene>
    <name evidence="2" type="ORF">METZ01_LOCUS218532</name>
</gene>
<dbReference type="InterPro" id="IPR011042">
    <property type="entry name" value="6-blade_b-propeller_TolB-like"/>
</dbReference>
<dbReference type="EMBL" id="UINC01051475">
    <property type="protein sequence ID" value="SVB65678.1"/>
    <property type="molecule type" value="Genomic_DNA"/>
</dbReference>
<dbReference type="InterPro" id="IPR055557">
    <property type="entry name" value="DUF7133"/>
</dbReference>
<evidence type="ECO:0000259" key="1">
    <source>
        <dbReference type="Pfam" id="PF23500"/>
    </source>
</evidence>
<feature type="domain" description="DUF7133" evidence="1">
    <location>
        <begin position="66"/>
        <end position="141"/>
    </location>
</feature>
<name>A0A382FRG5_9ZZZZ</name>
<dbReference type="PANTHER" id="PTHR33546">
    <property type="entry name" value="LARGE, MULTIFUNCTIONAL SECRETED PROTEIN-RELATED"/>
    <property type="match status" value="1"/>
</dbReference>
<reference evidence="2" key="1">
    <citation type="submission" date="2018-05" db="EMBL/GenBank/DDBJ databases">
        <authorList>
            <person name="Lanie J.A."/>
            <person name="Ng W.-L."/>
            <person name="Kazmierczak K.M."/>
            <person name="Andrzejewski T.M."/>
            <person name="Davidsen T.M."/>
            <person name="Wayne K.J."/>
            <person name="Tettelin H."/>
            <person name="Glass J.I."/>
            <person name="Rusch D."/>
            <person name="Podicherti R."/>
            <person name="Tsui H.-C.T."/>
            <person name="Winkler M.E."/>
        </authorList>
    </citation>
    <scope>NUCLEOTIDE SEQUENCE</scope>
</reference>
<dbReference type="SUPFAM" id="SSF63829">
    <property type="entry name" value="Calcium-dependent phosphotriesterase"/>
    <property type="match status" value="1"/>
</dbReference>
<dbReference type="Pfam" id="PF23500">
    <property type="entry name" value="DUF7133"/>
    <property type="match status" value="1"/>
</dbReference>
<organism evidence="2">
    <name type="scientific">marine metagenome</name>
    <dbReference type="NCBI Taxonomy" id="408172"/>
    <lineage>
        <taxon>unclassified sequences</taxon>
        <taxon>metagenomes</taxon>
        <taxon>ecological metagenomes</taxon>
    </lineage>
</organism>
<feature type="non-terminal residue" evidence="2">
    <location>
        <position position="392"/>
    </location>
</feature>